<dbReference type="EMBL" id="KL197745">
    <property type="protein sequence ID" value="KDQ51759.1"/>
    <property type="molecule type" value="Genomic_DNA"/>
</dbReference>
<accession>A0A067PAE6</accession>
<keyword evidence="3" id="KW-1185">Reference proteome</keyword>
<reference evidence="3" key="1">
    <citation type="journal article" date="2014" name="Proc. Natl. Acad. Sci. U.S.A.">
        <title>Extensive sampling of basidiomycete genomes demonstrates inadequacy of the white-rot/brown-rot paradigm for wood decay fungi.</title>
        <authorList>
            <person name="Riley R."/>
            <person name="Salamov A.A."/>
            <person name="Brown D.W."/>
            <person name="Nagy L.G."/>
            <person name="Floudas D."/>
            <person name="Held B.W."/>
            <person name="Levasseur A."/>
            <person name="Lombard V."/>
            <person name="Morin E."/>
            <person name="Otillar R."/>
            <person name="Lindquist E.A."/>
            <person name="Sun H."/>
            <person name="LaButti K.M."/>
            <person name="Schmutz J."/>
            <person name="Jabbour D."/>
            <person name="Luo H."/>
            <person name="Baker S.E."/>
            <person name="Pisabarro A.G."/>
            <person name="Walton J.D."/>
            <person name="Blanchette R.A."/>
            <person name="Henrissat B."/>
            <person name="Martin F."/>
            <person name="Cullen D."/>
            <person name="Hibbett D.S."/>
            <person name="Grigoriev I.V."/>
        </authorList>
    </citation>
    <scope>NUCLEOTIDE SEQUENCE [LARGE SCALE GENOMIC DNA]</scope>
    <source>
        <strain evidence="3">MUCL 33604</strain>
    </source>
</reference>
<organism evidence="2 3">
    <name type="scientific">Jaapia argillacea MUCL 33604</name>
    <dbReference type="NCBI Taxonomy" id="933084"/>
    <lineage>
        <taxon>Eukaryota</taxon>
        <taxon>Fungi</taxon>
        <taxon>Dikarya</taxon>
        <taxon>Basidiomycota</taxon>
        <taxon>Agaricomycotina</taxon>
        <taxon>Agaricomycetes</taxon>
        <taxon>Agaricomycetidae</taxon>
        <taxon>Jaapiales</taxon>
        <taxon>Jaapiaceae</taxon>
        <taxon>Jaapia</taxon>
    </lineage>
</organism>
<dbReference type="InParanoid" id="A0A067PAE6"/>
<dbReference type="HOGENOM" id="CLU_674493_0_0_1"/>
<sequence length="413" mass="46347">MPESDRASVASLQTFSDISFDDRHPDEVWDCVTRSPRIHSIVAFSINPTATIDSLFGEDASEALNTDNLLRRAFVGFIEKTYGLPSYDDPYTDCRIYFIAQGLPSPCVKDGRESSMCTPLWPTTEHPSGRKPIRLREPLPWENCYLHSTLYIDVRVLSADFDDAKIRGVMLCPEVAYHREFRNEDQARMLVEGNMVADGERDLPDPPLAHGEAECEDIALSQGGREEFGNLLLGIMCAGPSDHVIVDATYDLSEVSSLPDPLEFFEEEKALRKLAQEFVERKIALEAEEEAGWALEMKEEQERMLAANSQPSADIPPELDQKPSPKRNRCKLLQLLTRTREWLGPVLNKFPVSTSVSSSSSLPQAEVITSESKYLVGRTHHGPSRFRSTVQQKIRSALGLTKRKSKPLPLVVE</sequence>
<name>A0A067PAE6_9AGAM</name>
<proteinExistence type="predicted"/>
<dbReference type="OrthoDB" id="3053346at2759"/>
<feature type="region of interest" description="Disordered" evidence="1">
    <location>
        <begin position="301"/>
        <end position="327"/>
    </location>
</feature>
<evidence type="ECO:0000256" key="1">
    <source>
        <dbReference type="SAM" id="MobiDB-lite"/>
    </source>
</evidence>
<evidence type="ECO:0000313" key="2">
    <source>
        <dbReference type="EMBL" id="KDQ51759.1"/>
    </source>
</evidence>
<dbReference type="Proteomes" id="UP000027265">
    <property type="component" value="Unassembled WGS sequence"/>
</dbReference>
<protein>
    <submittedName>
        <fullName evidence="2">Uncharacterized protein</fullName>
    </submittedName>
</protein>
<dbReference type="AlphaFoldDB" id="A0A067PAE6"/>
<gene>
    <name evidence="2" type="ORF">JAAARDRAFT_497979</name>
</gene>
<evidence type="ECO:0000313" key="3">
    <source>
        <dbReference type="Proteomes" id="UP000027265"/>
    </source>
</evidence>
<dbReference type="STRING" id="933084.A0A067PAE6"/>